<evidence type="ECO:0000313" key="3">
    <source>
        <dbReference type="EMBL" id="CAI9913310.1"/>
    </source>
</evidence>
<reference evidence="3" key="1">
    <citation type="submission" date="2023-06" db="EMBL/GenBank/DDBJ databases">
        <authorList>
            <person name="Kurt Z."/>
        </authorList>
    </citation>
    <scope>NUCLEOTIDE SEQUENCE</scope>
</reference>
<protein>
    <submittedName>
        <fullName evidence="3">Leucine-rich repeat domain-containing protein</fullName>
    </submittedName>
    <submittedName>
        <fullName evidence="4">Leucine-rich_repeat domain-containing protein</fullName>
    </submittedName>
</protein>
<reference evidence="4 5" key="2">
    <citation type="submission" date="2024-07" db="EMBL/GenBank/DDBJ databases">
        <authorList>
            <person name="Akdeniz Z."/>
        </authorList>
    </citation>
    <scope>NUCLEOTIDE SEQUENCE [LARGE SCALE GENOMIC DNA]</scope>
</reference>
<dbReference type="AlphaFoldDB" id="A0AA86N5P9"/>
<evidence type="ECO:0000256" key="2">
    <source>
        <dbReference type="ARBA" id="ARBA00022737"/>
    </source>
</evidence>
<dbReference type="EMBL" id="CATOUU010000022">
    <property type="protein sequence ID" value="CAI9913310.1"/>
    <property type="molecule type" value="Genomic_DNA"/>
</dbReference>
<dbReference type="Pfam" id="PF12799">
    <property type="entry name" value="LRR_4"/>
    <property type="match status" value="2"/>
</dbReference>
<evidence type="ECO:0000313" key="4">
    <source>
        <dbReference type="EMBL" id="CAL6067936.1"/>
    </source>
</evidence>
<gene>
    <name evidence="4" type="ORF">HINF_LOCUS53263</name>
    <name evidence="3" type="ORF">HINF_LOCUS955</name>
</gene>
<keyword evidence="5" id="KW-1185">Reference proteome</keyword>
<keyword evidence="2" id="KW-0677">Repeat</keyword>
<sequence length="216" mass="25231">MNLVELDLGINNIQDISEIKQIRGLTRLNLRRNQIIDISALGINFETKKLDLNLKCLDLSSNKIINIDALEHQRGFEELYLYHNFIQDFSPLKNHIQLLEPCYNDRGYTQFTVHELINPMESNYGQNLALWAEDETQYTNQQHKLDEKQIKYQNKYQQVIATRKLWNKLVYKKNITSKSKINANVQLLLQSAQENILNCVRTAALLLSSMESCCEQ</sequence>
<dbReference type="PROSITE" id="PS51450">
    <property type="entry name" value="LRR"/>
    <property type="match status" value="2"/>
</dbReference>
<dbReference type="Gene3D" id="3.80.10.10">
    <property type="entry name" value="Ribonuclease Inhibitor"/>
    <property type="match status" value="1"/>
</dbReference>
<dbReference type="Proteomes" id="UP001642409">
    <property type="component" value="Unassembled WGS sequence"/>
</dbReference>
<dbReference type="SUPFAM" id="SSF52075">
    <property type="entry name" value="Outer arm dynein light chain 1"/>
    <property type="match status" value="1"/>
</dbReference>
<organism evidence="3">
    <name type="scientific">Hexamita inflata</name>
    <dbReference type="NCBI Taxonomy" id="28002"/>
    <lineage>
        <taxon>Eukaryota</taxon>
        <taxon>Metamonada</taxon>
        <taxon>Diplomonadida</taxon>
        <taxon>Hexamitidae</taxon>
        <taxon>Hexamitinae</taxon>
        <taxon>Hexamita</taxon>
    </lineage>
</organism>
<accession>A0AA86N5P9</accession>
<evidence type="ECO:0000313" key="5">
    <source>
        <dbReference type="Proteomes" id="UP001642409"/>
    </source>
</evidence>
<proteinExistence type="predicted"/>
<dbReference type="InterPro" id="IPR025875">
    <property type="entry name" value="Leu-rich_rpt_4"/>
</dbReference>
<dbReference type="InterPro" id="IPR001611">
    <property type="entry name" value="Leu-rich_rpt"/>
</dbReference>
<evidence type="ECO:0000256" key="1">
    <source>
        <dbReference type="ARBA" id="ARBA00022614"/>
    </source>
</evidence>
<dbReference type="EMBL" id="CAXDID020000270">
    <property type="protein sequence ID" value="CAL6067936.1"/>
    <property type="molecule type" value="Genomic_DNA"/>
</dbReference>
<keyword evidence="1" id="KW-0433">Leucine-rich repeat</keyword>
<name>A0AA86N5P9_9EUKA</name>
<comment type="caution">
    <text evidence="3">The sequence shown here is derived from an EMBL/GenBank/DDBJ whole genome shotgun (WGS) entry which is preliminary data.</text>
</comment>
<dbReference type="InterPro" id="IPR032675">
    <property type="entry name" value="LRR_dom_sf"/>
</dbReference>